<dbReference type="STRING" id="329046.A0A1Y2B6L5"/>
<feature type="transmembrane region" description="Helical" evidence="7">
    <location>
        <begin position="372"/>
        <end position="389"/>
    </location>
</feature>
<keyword evidence="6" id="KW-0325">Glycoprotein</keyword>
<feature type="transmembrane region" description="Helical" evidence="7">
    <location>
        <begin position="349"/>
        <end position="367"/>
    </location>
</feature>
<feature type="transmembrane region" description="Helical" evidence="7">
    <location>
        <begin position="472"/>
        <end position="494"/>
    </location>
</feature>
<sequence length="626" mass="70861">MGTAGSKPDYEAKPIGINPQRRCRDVAFLILLLVYWCGMWIVANTAITYGSPGLLLLPIDYYGNRCGTPVTYNGVSLADKPYLYYLNPSSPTLFKSVCVTSCPSTTTAQSDQYYICDYGINPYASGADAAALAASFQCASPILKSSSSLGRCLPSDPSVTNFAAGSLNSNTVQTIIQDVENCWPFYIAALFVSLILSFLWAYLLKAFAKPMVWTTVILVNIFFGGMSAFCYYFWQKQYDLYANSTVAGHDAQPIYWEWQTARAGTFIFLVLFIICVLLTIFMINKIRIACEVLKETSNAIGKMPIIIFFPVLVWIAGLILFVYFIYILLDLASINNSITLSAFNIPLTQQQVYYLIIYHLFGFFWMYNFFQGFNQVTLAGSFGAYYWTLNKSQMEKHPVRSAMWRTARYHLGSIALGGFLIAIVQTLRCVFLLLKRMAKKSNLRFLIPLINCCQCYLRWLESIVKWINKNGYIIVALNGTAFCKSCSTAMGLLFRNALKLVAVDLVSDLIIFLSKLCITGSVVLIFYFFINWQKTLIQIQFIYVPLICIGIIALFVSSSFMGVYEMGVDTIFLSFCEDSERNDGSPQRPYYMTDALKNIMHVSNKMREEDAMKRSKRVEPMKIEEY</sequence>
<dbReference type="EMBL" id="MCGO01000082">
    <property type="protein sequence ID" value="ORY30483.1"/>
    <property type="molecule type" value="Genomic_DNA"/>
</dbReference>
<gene>
    <name evidence="8" type="ORF">BCR33DRAFT_724304</name>
</gene>
<organism evidence="8 9">
    <name type="scientific">Rhizoclosmatium globosum</name>
    <dbReference type="NCBI Taxonomy" id="329046"/>
    <lineage>
        <taxon>Eukaryota</taxon>
        <taxon>Fungi</taxon>
        <taxon>Fungi incertae sedis</taxon>
        <taxon>Chytridiomycota</taxon>
        <taxon>Chytridiomycota incertae sedis</taxon>
        <taxon>Chytridiomycetes</taxon>
        <taxon>Chytridiales</taxon>
        <taxon>Chytriomycetaceae</taxon>
        <taxon>Rhizoclosmatium</taxon>
    </lineage>
</organism>
<comment type="caution">
    <text evidence="8">The sequence shown here is derived from an EMBL/GenBank/DDBJ whole genome shotgun (WGS) entry which is preliminary data.</text>
</comment>
<feature type="transmembrane region" description="Helical" evidence="7">
    <location>
        <begin position="409"/>
        <end position="431"/>
    </location>
</feature>
<evidence type="ECO:0000256" key="3">
    <source>
        <dbReference type="ARBA" id="ARBA00022692"/>
    </source>
</evidence>
<feature type="transmembrane region" description="Helical" evidence="7">
    <location>
        <begin position="183"/>
        <end position="204"/>
    </location>
</feature>
<evidence type="ECO:0000256" key="4">
    <source>
        <dbReference type="ARBA" id="ARBA00022989"/>
    </source>
</evidence>
<dbReference type="Pfam" id="PF04515">
    <property type="entry name" value="Choline_transpo"/>
    <property type="match status" value="1"/>
</dbReference>
<feature type="transmembrane region" description="Helical" evidence="7">
    <location>
        <begin position="305"/>
        <end position="329"/>
    </location>
</feature>
<feature type="transmembrane region" description="Helical" evidence="7">
    <location>
        <begin position="263"/>
        <end position="284"/>
    </location>
</feature>
<keyword evidence="3 7" id="KW-0812">Transmembrane</keyword>
<comment type="subcellular location">
    <subcellularLocation>
        <location evidence="7">Cell membrane</location>
        <topology evidence="7">Multi-pass membrane protein</topology>
    </subcellularLocation>
    <subcellularLocation>
        <location evidence="1">Membrane</location>
        <topology evidence="1">Multi-pass membrane protein</topology>
    </subcellularLocation>
</comment>
<name>A0A1Y2B6L5_9FUNG</name>
<dbReference type="Proteomes" id="UP000193642">
    <property type="component" value="Unassembled WGS sequence"/>
</dbReference>
<reference evidence="8 9" key="1">
    <citation type="submission" date="2016-07" db="EMBL/GenBank/DDBJ databases">
        <title>Pervasive Adenine N6-methylation of Active Genes in Fungi.</title>
        <authorList>
            <consortium name="DOE Joint Genome Institute"/>
            <person name="Mondo S.J."/>
            <person name="Dannebaum R.O."/>
            <person name="Kuo R.C."/>
            <person name="Labutti K."/>
            <person name="Haridas S."/>
            <person name="Kuo A."/>
            <person name="Salamov A."/>
            <person name="Ahrendt S.R."/>
            <person name="Lipzen A."/>
            <person name="Sullivan W."/>
            <person name="Andreopoulos W.B."/>
            <person name="Clum A."/>
            <person name="Lindquist E."/>
            <person name="Daum C."/>
            <person name="Ramamoorthy G.K."/>
            <person name="Gryganskyi A."/>
            <person name="Culley D."/>
            <person name="Magnuson J.K."/>
            <person name="James T.Y."/>
            <person name="O'Malley M.A."/>
            <person name="Stajich J.E."/>
            <person name="Spatafora J.W."/>
            <person name="Visel A."/>
            <person name="Grigoriev I.V."/>
        </authorList>
    </citation>
    <scope>NUCLEOTIDE SEQUENCE [LARGE SCALE GENOMIC DNA]</scope>
    <source>
        <strain evidence="8 9">JEL800</strain>
    </source>
</reference>
<evidence type="ECO:0000256" key="5">
    <source>
        <dbReference type="ARBA" id="ARBA00023136"/>
    </source>
</evidence>
<evidence type="ECO:0000256" key="7">
    <source>
        <dbReference type="RuleBase" id="RU368066"/>
    </source>
</evidence>
<evidence type="ECO:0000313" key="9">
    <source>
        <dbReference type="Proteomes" id="UP000193642"/>
    </source>
</evidence>
<keyword evidence="4 7" id="KW-1133">Transmembrane helix</keyword>
<feature type="transmembrane region" description="Helical" evidence="7">
    <location>
        <begin position="211"/>
        <end position="234"/>
    </location>
</feature>
<feature type="transmembrane region" description="Helical" evidence="7">
    <location>
        <begin position="542"/>
        <end position="564"/>
    </location>
</feature>
<evidence type="ECO:0000256" key="2">
    <source>
        <dbReference type="ARBA" id="ARBA00007168"/>
    </source>
</evidence>
<feature type="transmembrane region" description="Helical" evidence="7">
    <location>
        <begin position="26"/>
        <end position="43"/>
    </location>
</feature>
<dbReference type="GO" id="GO:0005886">
    <property type="term" value="C:plasma membrane"/>
    <property type="evidence" value="ECO:0007669"/>
    <property type="project" value="UniProtKB-SubCell"/>
</dbReference>
<proteinExistence type="inferred from homology"/>
<keyword evidence="5 7" id="KW-0472">Membrane</keyword>
<dbReference type="OrthoDB" id="420519at2759"/>
<dbReference type="AlphaFoldDB" id="A0A1Y2B6L5"/>
<protein>
    <recommendedName>
        <fullName evidence="7">Protein PNS1</fullName>
    </recommendedName>
</protein>
<evidence type="ECO:0000313" key="8">
    <source>
        <dbReference type="EMBL" id="ORY30483.1"/>
    </source>
</evidence>
<dbReference type="InterPro" id="IPR007603">
    <property type="entry name" value="Choline_transptr-like"/>
</dbReference>
<evidence type="ECO:0000256" key="1">
    <source>
        <dbReference type="ARBA" id="ARBA00004141"/>
    </source>
</evidence>
<accession>A0A1Y2B6L5</accession>
<dbReference type="PANTHER" id="PTHR12385">
    <property type="entry name" value="CHOLINE TRANSPORTER-LIKE (SLC FAMILY 44)"/>
    <property type="match status" value="1"/>
</dbReference>
<keyword evidence="9" id="KW-1185">Reference proteome</keyword>
<comment type="similarity">
    <text evidence="2 7">Belongs to the CTL (choline transporter-like) family.</text>
</comment>
<feature type="transmembrane region" description="Helical" evidence="7">
    <location>
        <begin position="506"/>
        <end position="530"/>
    </location>
</feature>
<dbReference type="PANTHER" id="PTHR12385:SF14">
    <property type="entry name" value="CHOLINE TRANSPORTER-LIKE 2"/>
    <property type="match status" value="1"/>
</dbReference>
<comment type="function">
    <text evidence="7">Probably involved in transport through the plasma membrane.</text>
</comment>
<evidence type="ECO:0000256" key="6">
    <source>
        <dbReference type="ARBA" id="ARBA00023180"/>
    </source>
</evidence>
<dbReference type="GO" id="GO:0022857">
    <property type="term" value="F:transmembrane transporter activity"/>
    <property type="evidence" value="ECO:0007669"/>
    <property type="project" value="UniProtKB-UniRule"/>
</dbReference>